<reference evidence="1 2" key="1">
    <citation type="submission" date="2024-04" db="EMBL/GenBank/DDBJ databases">
        <title>Phyllosticta paracitricarpa is synonymous to the EU quarantine fungus P. citricarpa based on phylogenomic analyses.</title>
        <authorList>
            <consortium name="Lawrence Berkeley National Laboratory"/>
            <person name="Van Ingen-Buijs V.A."/>
            <person name="Van Westerhoven A.C."/>
            <person name="Haridas S."/>
            <person name="Skiadas P."/>
            <person name="Martin F."/>
            <person name="Groenewald J.Z."/>
            <person name="Crous P.W."/>
            <person name="Seidl M.F."/>
        </authorList>
    </citation>
    <scope>NUCLEOTIDE SEQUENCE [LARGE SCALE GENOMIC DNA]</scope>
    <source>
        <strain evidence="1 2">CBS 123374</strain>
    </source>
</reference>
<proteinExistence type="predicted"/>
<evidence type="ECO:0000313" key="2">
    <source>
        <dbReference type="Proteomes" id="UP001492380"/>
    </source>
</evidence>
<organism evidence="1 2">
    <name type="scientific">Phyllosticta capitalensis</name>
    <dbReference type="NCBI Taxonomy" id="121624"/>
    <lineage>
        <taxon>Eukaryota</taxon>
        <taxon>Fungi</taxon>
        <taxon>Dikarya</taxon>
        <taxon>Ascomycota</taxon>
        <taxon>Pezizomycotina</taxon>
        <taxon>Dothideomycetes</taxon>
        <taxon>Dothideomycetes incertae sedis</taxon>
        <taxon>Botryosphaeriales</taxon>
        <taxon>Phyllostictaceae</taxon>
        <taxon>Phyllosticta</taxon>
    </lineage>
</organism>
<dbReference type="Proteomes" id="UP001492380">
    <property type="component" value="Unassembled WGS sequence"/>
</dbReference>
<name>A0ABR1YAM2_9PEZI</name>
<sequence>MPDEYDYVALLTKTIRALRDMDEHFTLLLKDLDKARARSFAPSPAATTVHAQFKELSRLRHVFENLQKDYSDASRDLRATRALAAEPGACFAQFAVKIEKGVRELHRRARKVELHAVSVARLLWCPGCCGCADFSVTGCDSRVLQAQHRCAQGSRMAGSSHCSPFRRLQTVAYSVAVPNAAMKWTMLLVGLLARHIALGHQGSSGYDTTHIFLVAMHPHSGQTRCLGMTL</sequence>
<evidence type="ECO:0000313" key="1">
    <source>
        <dbReference type="EMBL" id="KAK8223643.1"/>
    </source>
</evidence>
<keyword evidence="2" id="KW-1185">Reference proteome</keyword>
<protein>
    <submittedName>
        <fullName evidence="1">Uncharacterized protein</fullName>
    </submittedName>
</protein>
<gene>
    <name evidence="1" type="ORF">HDK90DRAFT_470367</name>
</gene>
<accession>A0ABR1YAM2</accession>
<dbReference type="EMBL" id="JBBWRZ010000013">
    <property type="protein sequence ID" value="KAK8223643.1"/>
    <property type="molecule type" value="Genomic_DNA"/>
</dbReference>
<comment type="caution">
    <text evidence="1">The sequence shown here is derived from an EMBL/GenBank/DDBJ whole genome shotgun (WGS) entry which is preliminary data.</text>
</comment>